<dbReference type="PANTHER" id="PTHR13031:SF0">
    <property type="entry name" value="RIBONUCLEASE P PROTEIN SUBUNIT P30"/>
    <property type="match status" value="1"/>
</dbReference>
<proteinExistence type="inferred from homology"/>
<name>A0A1V2LRS1_PICKU</name>
<dbReference type="SUPFAM" id="SSF89550">
    <property type="entry name" value="PHP domain-like"/>
    <property type="match status" value="1"/>
</dbReference>
<accession>A0A1V2LRS1</accession>
<evidence type="ECO:0000313" key="7">
    <source>
        <dbReference type="Proteomes" id="UP000189274"/>
    </source>
</evidence>
<dbReference type="PANTHER" id="PTHR13031">
    <property type="entry name" value="RIBONUCLEASE P SUBUNIT P30"/>
    <property type="match status" value="1"/>
</dbReference>
<dbReference type="GO" id="GO:0003723">
    <property type="term" value="F:RNA binding"/>
    <property type="evidence" value="ECO:0007669"/>
    <property type="project" value="TreeGrafter"/>
</dbReference>
<evidence type="ECO:0000256" key="1">
    <source>
        <dbReference type="ARBA" id="ARBA00004123"/>
    </source>
</evidence>
<dbReference type="InterPro" id="IPR016195">
    <property type="entry name" value="Pol/histidinol_Pase-like"/>
</dbReference>
<comment type="subcellular location">
    <subcellularLocation>
        <location evidence="1">Nucleus</location>
    </subcellularLocation>
</comment>
<sequence length="307" mass="35427">MICDLNIVYPVSDFNESIEPQQLKELKKVLDLSIQLGYTHVALNFCPETTTSNSNKKRLPNDLNLINPINIDRDFSEFKDKLKIFTRITVKIDDPSQCQNIAKFQTIFDIVAVEPKTEKSFQSAISNLDIDIISFDLQDRLPCYMKHKPLGAAIDKGIYFEIKYTDLLTNSNRAQVISNIKQIIRASRNRGMILSSGVRLNKMFQLRNLANVTPILKMLGVDSNRCSKMFKDWSLKVLLNGRLRIKSYKQTIAIADNDLIDNSLEDKNWEHSKLNNIKINNVKQNINTYKRKKTENSLDRVLKKRKS</sequence>
<dbReference type="InterPro" id="IPR002738">
    <property type="entry name" value="RNase_P_p30"/>
</dbReference>
<dbReference type="EMBL" id="NHMM01000001">
    <property type="protein sequence ID" value="OUT24283.1"/>
    <property type="molecule type" value="Genomic_DNA"/>
</dbReference>
<organism evidence="5 7">
    <name type="scientific">Pichia kudriavzevii</name>
    <name type="common">Yeast</name>
    <name type="synonym">Issatchenkia orientalis</name>
    <dbReference type="NCBI Taxonomy" id="4909"/>
    <lineage>
        <taxon>Eukaryota</taxon>
        <taxon>Fungi</taxon>
        <taxon>Dikarya</taxon>
        <taxon>Ascomycota</taxon>
        <taxon>Saccharomycotina</taxon>
        <taxon>Pichiomycetes</taxon>
        <taxon>Pichiales</taxon>
        <taxon>Pichiaceae</taxon>
        <taxon>Pichia</taxon>
    </lineage>
</organism>
<reference evidence="5" key="2">
    <citation type="submission" date="2017-01" db="EMBL/GenBank/DDBJ databases">
        <authorList>
            <person name="Mah S.A."/>
            <person name="Swanson W.J."/>
            <person name="Moy G.W."/>
            <person name="Vacquier V.D."/>
        </authorList>
    </citation>
    <scope>NUCLEOTIDE SEQUENCE [LARGE SCALE GENOMIC DNA]</scope>
    <source>
        <strain evidence="5">129</strain>
    </source>
</reference>
<keyword evidence="9" id="KW-1185">Reference proteome</keyword>
<dbReference type="AlphaFoldDB" id="A0A1V2LRS1"/>
<evidence type="ECO:0000313" key="9">
    <source>
        <dbReference type="Proteomes" id="UP000249293"/>
    </source>
</evidence>
<dbReference type="GO" id="GO:0005655">
    <property type="term" value="C:nucleolar ribonuclease P complex"/>
    <property type="evidence" value="ECO:0007669"/>
    <property type="project" value="TreeGrafter"/>
</dbReference>
<dbReference type="Proteomes" id="UP000249293">
    <property type="component" value="Chromosome 3"/>
</dbReference>
<comment type="similarity">
    <text evidence="2">Belongs to the eukaryotic/archaeal RNase P protein component 3 family.</text>
</comment>
<evidence type="ECO:0000256" key="3">
    <source>
        <dbReference type="ARBA" id="ARBA00022694"/>
    </source>
</evidence>
<protein>
    <submittedName>
        <fullName evidence="5">Ribonuclease P/MRP protein subunit RPP1</fullName>
    </submittedName>
</protein>
<dbReference type="Pfam" id="PF01876">
    <property type="entry name" value="RNase_P_p30"/>
    <property type="match status" value="1"/>
</dbReference>
<dbReference type="Proteomes" id="UP000195871">
    <property type="component" value="Unassembled WGS sequence"/>
</dbReference>
<dbReference type="GO" id="GO:0008033">
    <property type="term" value="P:tRNA processing"/>
    <property type="evidence" value="ECO:0007669"/>
    <property type="project" value="UniProtKB-KW"/>
</dbReference>
<evidence type="ECO:0000256" key="2">
    <source>
        <dbReference type="ARBA" id="ARBA00007331"/>
    </source>
</evidence>
<dbReference type="EMBL" id="MQVM01000005">
    <property type="protein sequence ID" value="ONH75848.1"/>
    <property type="molecule type" value="Genomic_DNA"/>
</dbReference>
<evidence type="ECO:0000313" key="6">
    <source>
        <dbReference type="EMBL" id="OUT24283.1"/>
    </source>
</evidence>
<dbReference type="EMBL" id="CP028775">
    <property type="protein sequence ID" value="AWU76731.1"/>
    <property type="molecule type" value="Genomic_DNA"/>
</dbReference>
<dbReference type="Proteomes" id="UP000189274">
    <property type="component" value="Unassembled WGS sequence"/>
</dbReference>
<reference evidence="7" key="1">
    <citation type="journal article" date="2017" name="Genome Announc.">
        <title>Genome sequences of Cyberlindnera fabianii 65, Pichia kudriavzevii 129, and Saccharomyces cerevisiae 131 isolated from fermented masau fruits in Zimbabwe.</title>
        <authorList>
            <person name="van Rijswijck I.M.H."/>
            <person name="Derks M.F.L."/>
            <person name="Abee T."/>
            <person name="de Ridder D."/>
            <person name="Smid E.J."/>
        </authorList>
    </citation>
    <scope>NUCLEOTIDE SEQUENCE [LARGE SCALE GENOMIC DNA]</scope>
    <source>
        <strain evidence="7">129</strain>
    </source>
</reference>
<reference evidence="6 8" key="3">
    <citation type="submission" date="2017-05" db="EMBL/GenBank/DDBJ databases">
        <title>The Genome Sequence of Candida krusei Ckrusei653.</title>
        <authorList>
            <person name="Cuomo C."/>
            <person name="Forche A."/>
            <person name="Young S."/>
            <person name="Abouelleil A."/>
            <person name="Cao P."/>
            <person name="Chapman S."/>
            <person name="Cusick C."/>
            <person name="Shea T."/>
            <person name="Nusbaum C."/>
            <person name="Birren B."/>
        </authorList>
    </citation>
    <scope>NUCLEOTIDE SEQUENCE [LARGE SCALE GENOMIC DNA]</scope>
    <source>
        <strain evidence="6 8">Ckrusei653</strain>
    </source>
</reference>
<dbReference type="OrthoDB" id="17948at2759"/>
<evidence type="ECO:0000313" key="8">
    <source>
        <dbReference type="Proteomes" id="UP000195871"/>
    </source>
</evidence>
<keyword evidence="3" id="KW-0819">tRNA processing</keyword>
<dbReference type="STRING" id="4909.A0A1V2LRS1"/>
<gene>
    <name evidence="5" type="ORF">BOH78_1518</name>
    <name evidence="4" type="ORF">C5L36_0C06540</name>
    <name evidence="6" type="ORF">CAS74_000670</name>
</gene>
<reference evidence="4 9" key="4">
    <citation type="submission" date="2018-06" db="EMBL/GenBank/DDBJ databases">
        <title>Population genomics shows no distinction between pathogenic Candida krusei and environmental Pichia kudriavzevii: One species, four names.</title>
        <authorList>
            <person name="Douglass A.P."/>
            <person name="Offei B."/>
            <person name="Braun-Galleani S."/>
            <person name="Coughlan A.Y."/>
            <person name="Martos A."/>
            <person name="Ortiz-Merino R.A."/>
            <person name="Byrne K.P."/>
            <person name="Wolfe K.H."/>
        </authorList>
    </citation>
    <scope>NUCLEOTIDE SEQUENCE [LARGE SCALE GENOMIC DNA]</scope>
    <source>
        <strain evidence="4 9">CBS573</strain>
    </source>
</reference>
<evidence type="ECO:0000313" key="4">
    <source>
        <dbReference type="EMBL" id="AWU76731.1"/>
    </source>
</evidence>
<dbReference type="VEuPathDB" id="FungiDB:C5L36_0C06540"/>
<evidence type="ECO:0000313" key="5">
    <source>
        <dbReference type="EMBL" id="ONH75848.1"/>
    </source>
</evidence>
<dbReference type="Gene3D" id="3.20.20.140">
    <property type="entry name" value="Metal-dependent hydrolases"/>
    <property type="match status" value="1"/>
</dbReference>